<comment type="caution">
    <text evidence="2">The sequence shown here is derived from an EMBL/GenBank/DDBJ whole genome shotgun (WGS) entry which is preliminary data.</text>
</comment>
<reference evidence="2 3" key="1">
    <citation type="submission" date="2019-06" db="EMBL/GenBank/DDBJ databases">
        <title>Sequencing the genomes of 1000 actinobacteria strains.</title>
        <authorList>
            <person name="Klenk H.-P."/>
        </authorList>
    </citation>
    <scope>NUCLEOTIDE SEQUENCE [LARGE SCALE GENOMIC DNA]</scope>
    <source>
        <strain evidence="2 3">DSM 43186</strain>
    </source>
</reference>
<evidence type="ECO:0000313" key="2">
    <source>
        <dbReference type="EMBL" id="TQM77144.1"/>
    </source>
</evidence>
<accession>A0A543J2V2</accession>
<dbReference type="EMBL" id="VFPQ01000001">
    <property type="protein sequence ID" value="TQM77144.1"/>
    <property type="molecule type" value="Genomic_DNA"/>
</dbReference>
<name>A0A543J2V2_9ACTN</name>
<sequence>MMSLYVRFVEHLGHVYFGDSTTRTSVKVSLAAWEEFRRDIIDGVMTPQVRRGVLSIHIGDVPSAPILGRGTEVITSWEAWKTFTRQVKSGAFAIDPSNGPRTAVRPPSPARLPIRETFHLPDPDRRRSPVSEPYGR</sequence>
<evidence type="ECO:0000256" key="1">
    <source>
        <dbReference type="SAM" id="MobiDB-lite"/>
    </source>
</evidence>
<proteinExistence type="predicted"/>
<keyword evidence="3" id="KW-1185">Reference proteome</keyword>
<feature type="region of interest" description="Disordered" evidence="1">
    <location>
        <begin position="91"/>
        <end position="136"/>
    </location>
</feature>
<protein>
    <submittedName>
        <fullName evidence="2">Uncharacterized protein</fullName>
    </submittedName>
</protein>
<feature type="compositionally biased region" description="Basic and acidic residues" evidence="1">
    <location>
        <begin position="113"/>
        <end position="136"/>
    </location>
</feature>
<evidence type="ECO:0000313" key="3">
    <source>
        <dbReference type="Proteomes" id="UP000319213"/>
    </source>
</evidence>
<dbReference type="AlphaFoldDB" id="A0A543J2V2"/>
<gene>
    <name evidence="2" type="ORF">FHX40_3900</name>
</gene>
<organism evidence="2 3">
    <name type="scientific">Thermopolyspora flexuosa</name>
    <dbReference type="NCBI Taxonomy" id="103836"/>
    <lineage>
        <taxon>Bacteria</taxon>
        <taxon>Bacillati</taxon>
        <taxon>Actinomycetota</taxon>
        <taxon>Actinomycetes</taxon>
        <taxon>Streptosporangiales</taxon>
        <taxon>Streptosporangiaceae</taxon>
        <taxon>Thermopolyspora</taxon>
    </lineage>
</organism>
<dbReference type="Proteomes" id="UP000319213">
    <property type="component" value="Unassembled WGS sequence"/>
</dbReference>